<dbReference type="EMBL" id="KI687816">
    <property type="protein sequence ID" value="ETK79786.1"/>
    <property type="molecule type" value="Genomic_DNA"/>
</dbReference>
<organism evidence="2">
    <name type="scientific">Phytophthora nicotianae</name>
    <name type="common">Potato buckeye rot agent</name>
    <name type="synonym">Phytophthora parasitica</name>
    <dbReference type="NCBI Taxonomy" id="4792"/>
    <lineage>
        <taxon>Eukaryota</taxon>
        <taxon>Sar</taxon>
        <taxon>Stramenopiles</taxon>
        <taxon>Oomycota</taxon>
        <taxon>Peronosporomycetes</taxon>
        <taxon>Peronosporales</taxon>
        <taxon>Peronosporaceae</taxon>
        <taxon>Phytophthora</taxon>
    </lineage>
</organism>
<dbReference type="AlphaFoldDB" id="W2IGB8"/>
<dbReference type="Proteomes" id="UP000053864">
    <property type="component" value="Unassembled WGS sequence"/>
</dbReference>
<name>W2IGB8_PHYNI</name>
<gene>
    <name evidence="1" type="ORF">L915_14380</name>
    <name evidence="2" type="ORF">L916_14289</name>
</gene>
<reference evidence="1" key="1">
    <citation type="submission" date="2013-11" db="EMBL/GenBank/DDBJ databases">
        <title>The Genome Sequence of Phytophthora parasitica CJ02B3.</title>
        <authorList>
            <consortium name="The Broad Institute Genomics Platform"/>
            <person name="Russ C."/>
            <person name="Tyler B."/>
            <person name="Panabieres F."/>
            <person name="Shan W."/>
            <person name="Tripathy S."/>
            <person name="Grunwald N."/>
            <person name="Machado M."/>
            <person name="Johnson C.S."/>
            <person name="Arredondo F."/>
            <person name="Hong C."/>
            <person name="Coffey M."/>
            <person name="Young S.K."/>
            <person name="Zeng Q."/>
            <person name="Gargeya S."/>
            <person name="Fitzgerald M."/>
            <person name="Abouelleil A."/>
            <person name="Alvarado L."/>
            <person name="Chapman S.B."/>
            <person name="Gainer-Dewar J."/>
            <person name="Goldberg J."/>
            <person name="Griggs A."/>
            <person name="Gujja S."/>
            <person name="Hansen M."/>
            <person name="Howarth C."/>
            <person name="Imamovic A."/>
            <person name="Ireland A."/>
            <person name="Larimer J."/>
            <person name="McCowan C."/>
            <person name="Murphy C."/>
            <person name="Pearson M."/>
            <person name="Poon T.W."/>
            <person name="Priest M."/>
            <person name="Roberts A."/>
            <person name="Saif S."/>
            <person name="Shea T."/>
            <person name="Sykes S."/>
            <person name="Wortman J."/>
            <person name="Nusbaum C."/>
            <person name="Birren B."/>
        </authorList>
    </citation>
    <scope>NUCLEOTIDE SEQUENCE [LARGE SCALE GENOMIC DNA]</scope>
    <source>
        <strain evidence="1">CJ02B3</strain>
    </source>
</reference>
<protein>
    <submittedName>
        <fullName evidence="2">Uncharacterized protein</fullName>
    </submittedName>
</protein>
<evidence type="ECO:0000313" key="1">
    <source>
        <dbReference type="EMBL" id="ETK79786.1"/>
    </source>
</evidence>
<proteinExistence type="predicted"/>
<accession>W2IGB8</accession>
<evidence type="ECO:0000313" key="2">
    <source>
        <dbReference type="EMBL" id="ETL33201.1"/>
    </source>
</evidence>
<reference evidence="2" key="2">
    <citation type="submission" date="2013-11" db="EMBL/GenBank/DDBJ databases">
        <title>The Genome Sequence of Phytophthora parasitica CJ05E6.</title>
        <authorList>
            <consortium name="The Broad Institute Genomics Platform"/>
            <person name="Russ C."/>
            <person name="Tyler B."/>
            <person name="Panabieres F."/>
            <person name="Shan W."/>
            <person name="Tripathy S."/>
            <person name="Grunwald N."/>
            <person name="Machado M."/>
            <person name="Johnson C.S."/>
            <person name="Arredondo F."/>
            <person name="Hong C."/>
            <person name="Coffey M."/>
            <person name="Young S.K."/>
            <person name="Zeng Q."/>
            <person name="Gargeya S."/>
            <person name="Fitzgerald M."/>
            <person name="Abouelleil A."/>
            <person name="Alvarado L."/>
            <person name="Chapman S.B."/>
            <person name="Gainer-Dewar J."/>
            <person name="Goldberg J."/>
            <person name="Griggs A."/>
            <person name="Gujja S."/>
            <person name="Hansen M."/>
            <person name="Howarth C."/>
            <person name="Imamovic A."/>
            <person name="Ireland A."/>
            <person name="Larimer J."/>
            <person name="McCowan C."/>
            <person name="Murphy C."/>
            <person name="Pearson M."/>
            <person name="Poon T.W."/>
            <person name="Priest M."/>
            <person name="Roberts A."/>
            <person name="Saif S."/>
            <person name="Shea T."/>
            <person name="Sykes S."/>
            <person name="Wortman J."/>
            <person name="Nusbaum C."/>
            <person name="Birren B."/>
        </authorList>
    </citation>
    <scope>NUCLEOTIDE SEQUENCE [LARGE SCALE GENOMIC DNA]</scope>
    <source>
        <strain evidence="2">CJ05E6</strain>
    </source>
</reference>
<dbReference type="EMBL" id="KI674574">
    <property type="protein sequence ID" value="ETL33201.1"/>
    <property type="molecule type" value="Genomic_DNA"/>
</dbReference>
<sequence length="126" mass="14506">MMPFLGGKLGAQMQRLRRERGLETIDTSTVVTTESNVEDYITLHRKESTKHNFAELDETKGDCSVEFEETKNAFFVELEEKTQYPAGQEEIRTSSLHKELQTNECVVRNAEASEIIPLDGRLQWRI</sequence>
<dbReference type="Proteomes" id="UP000053236">
    <property type="component" value="Unassembled WGS sequence"/>
</dbReference>